<protein>
    <recommendedName>
        <fullName evidence="3">Complex 1 LYR protein domain-containing protein</fullName>
    </recommendedName>
</protein>
<dbReference type="PANTHER" id="PTHR13166:SF7">
    <property type="entry name" value="LYR MOTIF-CONTAINING PROTEIN 4"/>
    <property type="match status" value="1"/>
</dbReference>
<feature type="compositionally biased region" description="Polar residues" evidence="2">
    <location>
        <begin position="868"/>
        <end position="895"/>
    </location>
</feature>
<dbReference type="RefSeq" id="XP_033425031.1">
    <property type="nucleotide sequence ID" value="XM_033571716.1"/>
</dbReference>
<feature type="compositionally biased region" description="Polar residues" evidence="2">
    <location>
        <begin position="493"/>
        <end position="502"/>
    </location>
</feature>
<dbReference type="PANTHER" id="PTHR13166">
    <property type="entry name" value="PROTEIN C6ORF149"/>
    <property type="match status" value="1"/>
</dbReference>
<dbReference type="AlphaFoldDB" id="A0A5M9MK07"/>
<proteinExistence type="inferred from homology"/>
<feature type="compositionally biased region" description="Polar residues" evidence="2">
    <location>
        <begin position="785"/>
        <end position="797"/>
    </location>
</feature>
<dbReference type="InterPro" id="IPR045297">
    <property type="entry name" value="Complex1_LYR_LYRM4"/>
</dbReference>
<evidence type="ECO:0000259" key="3">
    <source>
        <dbReference type="Pfam" id="PF05347"/>
    </source>
</evidence>
<feature type="compositionally biased region" description="Low complexity" evidence="2">
    <location>
        <begin position="939"/>
        <end position="948"/>
    </location>
</feature>
<sequence>MSVSTLQRDTAFQVRSLFRSLLRQSTQFSSFNFREYARRRTKDAFREHQKETEDRRIQELIQDGLQNLRMMKRQTIISQFYQLDKLVVEGQKMGKQTGEGDIVRQKDTGTGQIDHDVFEGLPVRRWTRQSQTISQVPKMEDSDSIVQGPGGKQSIPEHPMPRDSHLLTPMSRALLRAARAGCVYIRPASKDPGDEEKEVTDVDDQPLIQSTERSFVARKWSTVPKHLESMEVEFLAKRRPGLSSLYGAAATGADGTSNTVPMRRTRFQKVDPATGNISIYEAWVPEGHKIEGEVTDEAKLVADNDKVTITPEAPAPGTVIEGVGVVNAEGVVVAEAGSVSVMTPPKRRPPPPKRKAKGFGKGRRKKVMFAPGDGADSTLVHGSGSSAADGATGTGRVKEGDTDASRLSVDQSGQDDEDEDGEEGEESEDGEGDESMPDAKTPETPGPQGSAEPEPTNASTPEPPSIEPTAVPTATPTETTAPATVVPEPPSEIPSQAPTVSTILPAPEIPSLEHPELSASAAPEKPAQEAEPAEDVEMTDDQPQAPVADDTNQPAPANFEASEPPVTMPHTEISTVSEPIQLPEVENADQTFPTEKEPLDVIMTEQSEPVTQKPVQMTDVVIETSMGPAQEPEPENVRDEHEPKQPDAQPEVQPGAQPAEQKTDGSDIDLLGSLEASLGNIADQGQVEEQSVPQPEKQADAQDEKVQLEEEVVHVKRADTTMPEEQIVESIMQTTDEADQPSATQGVELVIEQHSDKPTEQAVEGHVEVQAAQLSLEQMAEPTVQGHTSQPAEQNIELTPVAEQPAEQAEEQEQEKGEEPKSPVAEPIPQPNPAQETGSTAERTVAPTADRFTEGLPSTEELKERSTEAQTVETQPRQSFELRTQQADEQANIQSEDPAPQTVETQPEQLPELPTRQADEQANIQSEDPAPQTVEKQPEQPLELPTQQANEQVNIQSEDPATQTDIPAEIPHQEQLDSQPSKDPFPPAPTVTEEASPSPDETDEHAPGGSTPSNLAPIPEPIPEQQQQNQQEPTPEAKEEGAREATMALDPAPATAPDTVLDTAPVPAPDTAPAGNDMA</sequence>
<feature type="compositionally biased region" description="Low complexity" evidence="2">
    <location>
        <begin position="1045"/>
        <end position="1079"/>
    </location>
</feature>
<evidence type="ECO:0000256" key="1">
    <source>
        <dbReference type="ARBA" id="ARBA00009508"/>
    </source>
</evidence>
<organism evidence="4 5">
    <name type="scientific">Aspergillus tanneri</name>
    <dbReference type="NCBI Taxonomy" id="1220188"/>
    <lineage>
        <taxon>Eukaryota</taxon>
        <taxon>Fungi</taxon>
        <taxon>Dikarya</taxon>
        <taxon>Ascomycota</taxon>
        <taxon>Pezizomycotina</taxon>
        <taxon>Eurotiomycetes</taxon>
        <taxon>Eurotiomycetidae</taxon>
        <taxon>Eurotiales</taxon>
        <taxon>Aspergillaceae</taxon>
        <taxon>Aspergillus</taxon>
        <taxon>Aspergillus subgen. Circumdati</taxon>
    </lineage>
</organism>
<feature type="domain" description="Complex 1 LYR protein" evidence="3">
    <location>
        <begin position="13"/>
        <end position="70"/>
    </location>
</feature>
<feature type="region of interest" description="Disordered" evidence="2">
    <location>
        <begin position="339"/>
        <end position="706"/>
    </location>
</feature>
<dbReference type="GeneID" id="54329791"/>
<feature type="compositionally biased region" description="Basic residues" evidence="2">
    <location>
        <begin position="345"/>
        <end position="367"/>
    </location>
</feature>
<feature type="region of interest" description="Disordered" evidence="2">
    <location>
        <begin position="129"/>
        <end position="162"/>
    </location>
</feature>
<dbReference type="VEuPathDB" id="FungiDB:EYZ11_002490"/>
<feature type="compositionally biased region" description="Polar residues" evidence="2">
    <location>
        <begin position="833"/>
        <end position="842"/>
    </location>
</feature>
<evidence type="ECO:0000313" key="5">
    <source>
        <dbReference type="Proteomes" id="UP000324241"/>
    </source>
</evidence>
<dbReference type="EMBL" id="QUQM01000007">
    <property type="protein sequence ID" value="KAA8645670.1"/>
    <property type="molecule type" value="Genomic_DNA"/>
</dbReference>
<evidence type="ECO:0000256" key="2">
    <source>
        <dbReference type="SAM" id="MobiDB-lite"/>
    </source>
</evidence>
<dbReference type="GO" id="GO:0005739">
    <property type="term" value="C:mitochondrion"/>
    <property type="evidence" value="ECO:0007669"/>
    <property type="project" value="TreeGrafter"/>
</dbReference>
<dbReference type="GO" id="GO:1990221">
    <property type="term" value="C:L-cysteine desulfurase complex"/>
    <property type="evidence" value="ECO:0007669"/>
    <property type="project" value="TreeGrafter"/>
</dbReference>
<dbReference type="InterPro" id="IPR008011">
    <property type="entry name" value="Complex1_LYR_dom"/>
</dbReference>
<dbReference type="OrthoDB" id="275715at2759"/>
<feature type="compositionally biased region" description="Acidic residues" evidence="2">
    <location>
        <begin position="531"/>
        <end position="540"/>
    </location>
</feature>
<feature type="region of interest" description="Disordered" evidence="2">
    <location>
        <begin position="769"/>
        <end position="1079"/>
    </location>
</feature>
<dbReference type="Proteomes" id="UP000324241">
    <property type="component" value="Unassembled WGS sequence"/>
</dbReference>
<feature type="compositionally biased region" description="Basic and acidic residues" evidence="2">
    <location>
        <begin position="697"/>
        <end position="706"/>
    </location>
</feature>
<gene>
    <name evidence="4" type="ORF">ATNIH1004_007089</name>
</gene>
<comment type="similarity">
    <text evidence="1">Belongs to the complex I LYR family.</text>
</comment>
<dbReference type="GO" id="GO:0016226">
    <property type="term" value="P:iron-sulfur cluster assembly"/>
    <property type="evidence" value="ECO:0007669"/>
    <property type="project" value="InterPro"/>
</dbReference>
<dbReference type="Pfam" id="PF05347">
    <property type="entry name" value="Complex1_LYR"/>
    <property type="match status" value="1"/>
</dbReference>
<feature type="compositionally biased region" description="Acidic residues" evidence="2">
    <location>
        <begin position="413"/>
        <end position="436"/>
    </location>
</feature>
<feature type="compositionally biased region" description="Low complexity" evidence="2">
    <location>
        <begin position="1023"/>
        <end position="1034"/>
    </location>
</feature>
<feature type="compositionally biased region" description="Polar residues" evidence="2">
    <location>
        <begin position="949"/>
        <end position="965"/>
    </location>
</feature>
<feature type="compositionally biased region" description="Basic and acidic residues" evidence="2">
    <location>
        <begin position="635"/>
        <end position="645"/>
    </location>
</feature>
<feature type="compositionally biased region" description="Polar residues" evidence="2">
    <location>
        <begin position="604"/>
        <end position="615"/>
    </location>
</feature>
<accession>A0A5M9MK07</accession>
<name>A0A5M9MK07_9EURO</name>
<dbReference type="CDD" id="cd20264">
    <property type="entry name" value="Complex1_LYR_LYRM4"/>
    <property type="match status" value="1"/>
</dbReference>
<feature type="compositionally biased region" description="Low complexity" evidence="2">
    <location>
        <begin position="382"/>
        <end position="395"/>
    </location>
</feature>
<feature type="compositionally biased region" description="Low complexity" evidence="2">
    <location>
        <begin position="467"/>
        <end position="486"/>
    </location>
</feature>
<comment type="caution">
    <text evidence="4">The sequence shown here is derived from an EMBL/GenBank/DDBJ whole genome shotgun (WGS) entry which is preliminary data.</text>
</comment>
<reference evidence="4 5" key="1">
    <citation type="submission" date="2019-08" db="EMBL/GenBank/DDBJ databases">
        <title>The genome sequence of a newly discovered highly antifungal drug resistant Aspergillus species, Aspergillus tanneri NIH 1004.</title>
        <authorList>
            <person name="Mounaud S."/>
            <person name="Singh I."/>
            <person name="Joardar V."/>
            <person name="Pakala S."/>
            <person name="Pakala S."/>
            <person name="Venepally P."/>
            <person name="Chung J.K."/>
            <person name="Losada L."/>
            <person name="Nierman W.C."/>
        </authorList>
    </citation>
    <scope>NUCLEOTIDE SEQUENCE [LARGE SCALE GENOMIC DNA]</scope>
    <source>
        <strain evidence="4 5">NIH1004</strain>
    </source>
</reference>
<evidence type="ECO:0000313" key="4">
    <source>
        <dbReference type="EMBL" id="KAA8645670.1"/>
    </source>
</evidence>
<dbReference type="InterPro" id="IPR051522">
    <property type="entry name" value="ISC_assembly_LYR"/>
</dbReference>